<evidence type="ECO:0000313" key="2">
    <source>
        <dbReference type="Proteomes" id="UP000271974"/>
    </source>
</evidence>
<dbReference type="OrthoDB" id="6151748at2759"/>
<dbReference type="Proteomes" id="UP000271974">
    <property type="component" value="Unassembled WGS sequence"/>
</dbReference>
<dbReference type="EMBL" id="RQTK01000236">
    <property type="protein sequence ID" value="RUS83649.1"/>
    <property type="molecule type" value="Genomic_DNA"/>
</dbReference>
<gene>
    <name evidence="1" type="ORF">EGW08_008617</name>
</gene>
<organism evidence="1 2">
    <name type="scientific">Elysia chlorotica</name>
    <name type="common">Eastern emerald elysia</name>
    <name type="synonym">Sea slug</name>
    <dbReference type="NCBI Taxonomy" id="188477"/>
    <lineage>
        <taxon>Eukaryota</taxon>
        <taxon>Metazoa</taxon>
        <taxon>Spiralia</taxon>
        <taxon>Lophotrochozoa</taxon>
        <taxon>Mollusca</taxon>
        <taxon>Gastropoda</taxon>
        <taxon>Heterobranchia</taxon>
        <taxon>Euthyneura</taxon>
        <taxon>Panpulmonata</taxon>
        <taxon>Sacoglossa</taxon>
        <taxon>Placobranchoidea</taxon>
        <taxon>Plakobranchidae</taxon>
        <taxon>Elysia</taxon>
    </lineage>
</organism>
<name>A0A3S1BHB3_ELYCH</name>
<feature type="non-terminal residue" evidence="1">
    <location>
        <position position="1"/>
    </location>
</feature>
<feature type="non-terminal residue" evidence="1">
    <location>
        <position position="207"/>
    </location>
</feature>
<comment type="caution">
    <text evidence="1">The sequence shown here is derived from an EMBL/GenBank/DDBJ whole genome shotgun (WGS) entry which is preliminary data.</text>
</comment>
<accession>A0A3S1BHB3</accession>
<protein>
    <submittedName>
        <fullName evidence="1">Uncharacterized protein</fullName>
    </submittedName>
</protein>
<sequence length="207" mass="22880">ARLCYVRPGIISACNVTGAWQKRDSFLERACHSYVTPKAMGGKLYQNVFCFLCNHGDDDAKLQLYLRACQRNVNLGATSSVGDAATHRAGSSQTLSVTLSNFDITQELPQSVLFEGPTNKKCGEREVYDFKQKLCRPVFCAVGQKLVLGRCEPMFLSLSGVAYELYFSLVPQQPVDLSGANDLLHVLPTEMEAYLGSVMLRNTVKIQ</sequence>
<proteinExistence type="predicted"/>
<reference evidence="1 2" key="1">
    <citation type="submission" date="2019-01" db="EMBL/GenBank/DDBJ databases">
        <title>A draft genome assembly of the solar-powered sea slug Elysia chlorotica.</title>
        <authorList>
            <person name="Cai H."/>
            <person name="Li Q."/>
            <person name="Fang X."/>
            <person name="Li J."/>
            <person name="Curtis N.E."/>
            <person name="Altenburger A."/>
            <person name="Shibata T."/>
            <person name="Feng M."/>
            <person name="Maeda T."/>
            <person name="Schwartz J.A."/>
            <person name="Shigenobu S."/>
            <person name="Lundholm N."/>
            <person name="Nishiyama T."/>
            <person name="Yang H."/>
            <person name="Hasebe M."/>
            <person name="Li S."/>
            <person name="Pierce S.K."/>
            <person name="Wang J."/>
        </authorList>
    </citation>
    <scope>NUCLEOTIDE SEQUENCE [LARGE SCALE GENOMIC DNA]</scope>
    <source>
        <strain evidence="1">EC2010</strain>
        <tissue evidence="1">Whole organism of an adult</tissue>
    </source>
</reference>
<keyword evidence="2" id="KW-1185">Reference proteome</keyword>
<dbReference type="AlphaFoldDB" id="A0A3S1BHB3"/>
<evidence type="ECO:0000313" key="1">
    <source>
        <dbReference type="EMBL" id="RUS83649.1"/>
    </source>
</evidence>